<feature type="domain" description="Response regulatory" evidence="5">
    <location>
        <begin position="5"/>
        <end position="121"/>
    </location>
</feature>
<reference evidence="6" key="1">
    <citation type="submission" date="2020-06" db="EMBL/GenBank/DDBJ databases">
        <authorList>
            <person name="Dong N."/>
        </authorList>
    </citation>
    <scope>NUCLEOTIDE SEQUENCE</scope>
    <source>
        <strain evidence="6">R1692</strain>
    </source>
</reference>
<feature type="modified residue" description="4-aspartylphosphate" evidence="3">
    <location>
        <position position="56"/>
    </location>
</feature>
<dbReference type="InterPro" id="IPR039420">
    <property type="entry name" value="WalR-like"/>
</dbReference>
<dbReference type="InterPro" id="IPR016032">
    <property type="entry name" value="Sig_transdc_resp-reg_C-effctor"/>
</dbReference>
<feature type="domain" description="HTH luxR-type" evidence="4">
    <location>
        <begin position="142"/>
        <end position="207"/>
    </location>
</feature>
<dbReference type="InterPro" id="IPR058245">
    <property type="entry name" value="NreC/VraR/RcsB-like_REC"/>
</dbReference>
<evidence type="ECO:0000256" key="1">
    <source>
        <dbReference type="ARBA" id="ARBA00022553"/>
    </source>
</evidence>
<accession>A0ABT7NL22</accession>
<reference evidence="6" key="2">
    <citation type="journal article" date="2022" name="Sci. Total Environ.">
        <title>Prevalence, transmission, and molecular epidemiology of tet(X)-positive bacteria among humans, animals, and environmental niches in China: An epidemiological, and genomic-based study.</title>
        <authorList>
            <person name="Dong N."/>
            <person name="Zeng Y."/>
            <person name="Cai C."/>
            <person name="Sun C."/>
            <person name="Lu J."/>
            <person name="Liu C."/>
            <person name="Zhou H."/>
            <person name="Sun Q."/>
            <person name="Shu L."/>
            <person name="Wang H."/>
            <person name="Wang Y."/>
            <person name="Wang S."/>
            <person name="Wu C."/>
            <person name="Chan E.W."/>
            <person name="Chen G."/>
            <person name="Shen Z."/>
            <person name="Chen S."/>
            <person name="Zhang R."/>
        </authorList>
    </citation>
    <scope>NUCLEOTIDE SEQUENCE</scope>
    <source>
        <strain evidence="6">R1692</strain>
    </source>
</reference>
<dbReference type="CDD" id="cd17535">
    <property type="entry name" value="REC_NarL-like"/>
    <property type="match status" value="1"/>
</dbReference>
<proteinExistence type="predicted"/>
<dbReference type="Proteomes" id="UP001170954">
    <property type="component" value="Unassembled WGS sequence"/>
</dbReference>
<dbReference type="InterPro" id="IPR001789">
    <property type="entry name" value="Sig_transdc_resp-reg_receiver"/>
</dbReference>
<dbReference type="PRINTS" id="PR00038">
    <property type="entry name" value="HTHLUXR"/>
</dbReference>
<dbReference type="Pfam" id="PF00072">
    <property type="entry name" value="Response_reg"/>
    <property type="match status" value="1"/>
</dbReference>
<dbReference type="Gene3D" id="3.40.50.2300">
    <property type="match status" value="1"/>
</dbReference>
<dbReference type="SUPFAM" id="SSF46894">
    <property type="entry name" value="C-terminal effector domain of the bipartite response regulators"/>
    <property type="match status" value="1"/>
</dbReference>
<dbReference type="PROSITE" id="PS00622">
    <property type="entry name" value="HTH_LUXR_1"/>
    <property type="match status" value="1"/>
</dbReference>
<dbReference type="PANTHER" id="PTHR43214">
    <property type="entry name" value="TWO-COMPONENT RESPONSE REGULATOR"/>
    <property type="match status" value="1"/>
</dbReference>
<name>A0ABT7NL22_9SPHI</name>
<dbReference type="InterPro" id="IPR011006">
    <property type="entry name" value="CheY-like_superfamily"/>
</dbReference>
<evidence type="ECO:0000256" key="2">
    <source>
        <dbReference type="ARBA" id="ARBA00023125"/>
    </source>
</evidence>
<evidence type="ECO:0000256" key="3">
    <source>
        <dbReference type="PROSITE-ProRule" id="PRU00169"/>
    </source>
</evidence>
<keyword evidence="1 3" id="KW-0597">Phosphoprotein</keyword>
<dbReference type="SMART" id="SM00421">
    <property type="entry name" value="HTH_LUXR"/>
    <property type="match status" value="1"/>
</dbReference>
<dbReference type="RefSeq" id="WP_171017506.1">
    <property type="nucleotide sequence ID" value="NZ_JACAGK010000014.1"/>
</dbReference>
<protein>
    <submittedName>
        <fullName evidence="6">Response regulator transcription factor</fullName>
    </submittedName>
</protein>
<dbReference type="SMART" id="SM00448">
    <property type="entry name" value="REC"/>
    <property type="match status" value="1"/>
</dbReference>
<evidence type="ECO:0000313" key="7">
    <source>
        <dbReference type="Proteomes" id="UP001170954"/>
    </source>
</evidence>
<dbReference type="EMBL" id="JACAGK010000014">
    <property type="protein sequence ID" value="MDM1047909.1"/>
    <property type="molecule type" value="Genomic_DNA"/>
</dbReference>
<dbReference type="PROSITE" id="PS50110">
    <property type="entry name" value="RESPONSE_REGULATORY"/>
    <property type="match status" value="1"/>
</dbReference>
<dbReference type="InterPro" id="IPR000792">
    <property type="entry name" value="Tscrpt_reg_LuxR_C"/>
</dbReference>
<keyword evidence="2" id="KW-0238">DNA-binding</keyword>
<comment type="caution">
    <text evidence="6">The sequence shown here is derived from an EMBL/GenBank/DDBJ whole genome shotgun (WGS) entry which is preliminary data.</text>
</comment>
<dbReference type="SUPFAM" id="SSF52172">
    <property type="entry name" value="CheY-like"/>
    <property type="match status" value="1"/>
</dbReference>
<dbReference type="PANTHER" id="PTHR43214:SF43">
    <property type="entry name" value="TWO-COMPONENT RESPONSE REGULATOR"/>
    <property type="match status" value="1"/>
</dbReference>
<evidence type="ECO:0000313" key="6">
    <source>
        <dbReference type="EMBL" id="MDM1047909.1"/>
    </source>
</evidence>
<evidence type="ECO:0000259" key="4">
    <source>
        <dbReference type="PROSITE" id="PS50043"/>
    </source>
</evidence>
<dbReference type="Pfam" id="PF00196">
    <property type="entry name" value="GerE"/>
    <property type="match status" value="1"/>
</dbReference>
<gene>
    <name evidence="6" type="ORF">HX018_06625</name>
</gene>
<dbReference type="CDD" id="cd06170">
    <property type="entry name" value="LuxR_C_like"/>
    <property type="match status" value="1"/>
</dbReference>
<keyword evidence="7" id="KW-1185">Reference proteome</keyword>
<organism evidence="6 7">
    <name type="scientific">Sphingobacterium hotanense</name>
    <dbReference type="NCBI Taxonomy" id="649196"/>
    <lineage>
        <taxon>Bacteria</taxon>
        <taxon>Pseudomonadati</taxon>
        <taxon>Bacteroidota</taxon>
        <taxon>Sphingobacteriia</taxon>
        <taxon>Sphingobacteriales</taxon>
        <taxon>Sphingobacteriaceae</taxon>
        <taxon>Sphingobacterium</taxon>
    </lineage>
</organism>
<evidence type="ECO:0000259" key="5">
    <source>
        <dbReference type="PROSITE" id="PS50110"/>
    </source>
</evidence>
<sequence length="209" mass="23361">MKRIEIIVCDDHPLIAQGLSSFIGQKEDLIIVATATTARELRETLAITSADILLLDINLPDGNGLELCPEIKKKYPELKILALSNFNERSIILRMLHNGASGYLLKSSSTAEIEKAIRNIVDGNLHFGKEAQKILTTITAQELIEIPPVTKREKEVLKYLADGLTTPQIAEKMFVSAVTVDSHRKSLMQKFEVNKTVLLLQRAREWGMI</sequence>
<dbReference type="PROSITE" id="PS50043">
    <property type="entry name" value="HTH_LUXR_2"/>
    <property type="match status" value="1"/>
</dbReference>